<dbReference type="InterPro" id="IPR029069">
    <property type="entry name" value="HotDog_dom_sf"/>
</dbReference>
<keyword evidence="4" id="KW-1185">Reference proteome</keyword>
<sequence>MTETAATGTAHAILAPGVAEGERFDHVRAMYESDRMSQSLGLSVTELSETEVRGRFVVEEWMCNGHGTAQGGVITTFADALFAGVCNAPGQPAVAAQLSVHFVSPARVGDTVEGHAVNRATWGRNGVTDVAVTCGGKLVAEFRGTSRVVPSV</sequence>
<reference evidence="3" key="1">
    <citation type="submission" date="2023-07" db="EMBL/GenBank/DDBJ databases">
        <title>Sequencing the genomes of 1000 actinobacteria strains.</title>
        <authorList>
            <person name="Klenk H.-P."/>
        </authorList>
    </citation>
    <scope>NUCLEOTIDE SEQUENCE</scope>
    <source>
        <strain evidence="3">DSM 107476</strain>
    </source>
</reference>
<accession>A0ABU1ZYC5</accession>
<protein>
    <submittedName>
        <fullName evidence="3">Acyl-CoA thioesterase</fullName>
        <ecNumber evidence="3">3.1.2.-</ecNumber>
    </submittedName>
</protein>
<dbReference type="Gene3D" id="3.10.129.10">
    <property type="entry name" value="Hotdog Thioesterase"/>
    <property type="match status" value="1"/>
</dbReference>
<comment type="caution">
    <text evidence="3">The sequence shown here is derived from an EMBL/GenBank/DDBJ whole genome shotgun (WGS) entry which is preliminary data.</text>
</comment>
<dbReference type="InterPro" id="IPR052723">
    <property type="entry name" value="Acyl-CoA_thioesterase_PaaI"/>
</dbReference>
<organism evidence="3 4">
    <name type="scientific">Corynebacterium guangdongense</name>
    <dbReference type="NCBI Taxonomy" id="1783348"/>
    <lineage>
        <taxon>Bacteria</taxon>
        <taxon>Bacillati</taxon>
        <taxon>Actinomycetota</taxon>
        <taxon>Actinomycetes</taxon>
        <taxon>Mycobacteriales</taxon>
        <taxon>Corynebacteriaceae</taxon>
        <taxon>Corynebacterium</taxon>
    </lineage>
</organism>
<name>A0ABU1ZYC5_9CORY</name>
<dbReference type="PANTHER" id="PTHR42856:SF1">
    <property type="entry name" value="ACYL-COENZYME A THIOESTERASE PAAI"/>
    <property type="match status" value="1"/>
</dbReference>
<evidence type="ECO:0000259" key="2">
    <source>
        <dbReference type="Pfam" id="PF03061"/>
    </source>
</evidence>
<dbReference type="GO" id="GO:0016787">
    <property type="term" value="F:hydrolase activity"/>
    <property type="evidence" value="ECO:0007669"/>
    <property type="project" value="UniProtKB-KW"/>
</dbReference>
<dbReference type="Proteomes" id="UP001180840">
    <property type="component" value="Unassembled WGS sequence"/>
</dbReference>
<evidence type="ECO:0000313" key="4">
    <source>
        <dbReference type="Proteomes" id="UP001180840"/>
    </source>
</evidence>
<dbReference type="EC" id="3.1.2.-" evidence="3"/>
<dbReference type="RefSeq" id="WP_290195151.1">
    <property type="nucleotide sequence ID" value="NZ_CP047654.1"/>
</dbReference>
<dbReference type="NCBIfam" id="TIGR00369">
    <property type="entry name" value="unchar_dom_1"/>
    <property type="match status" value="1"/>
</dbReference>
<evidence type="ECO:0000313" key="3">
    <source>
        <dbReference type="EMBL" id="MDR7329929.1"/>
    </source>
</evidence>
<dbReference type="SUPFAM" id="SSF54637">
    <property type="entry name" value="Thioesterase/thiol ester dehydrase-isomerase"/>
    <property type="match status" value="1"/>
</dbReference>
<gene>
    <name evidence="3" type="ORF">J2S39_001605</name>
</gene>
<dbReference type="Pfam" id="PF03061">
    <property type="entry name" value="4HBT"/>
    <property type="match status" value="1"/>
</dbReference>
<dbReference type="InterPro" id="IPR003736">
    <property type="entry name" value="PAAI_dom"/>
</dbReference>
<dbReference type="InterPro" id="IPR006683">
    <property type="entry name" value="Thioestr_dom"/>
</dbReference>
<feature type="domain" description="Thioesterase" evidence="2">
    <location>
        <begin position="66"/>
        <end position="136"/>
    </location>
</feature>
<dbReference type="EMBL" id="JAVDXZ010000001">
    <property type="protein sequence ID" value="MDR7329929.1"/>
    <property type="molecule type" value="Genomic_DNA"/>
</dbReference>
<dbReference type="NCBIfam" id="TIGR02286">
    <property type="entry name" value="PaaD"/>
    <property type="match status" value="1"/>
</dbReference>
<dbReference type="PANTHER" id="PTHR42856">
    <property type="entry name" value="ACYL-COENZYME A THIOESTERASE PAAI"/>
    <property type="match status" value="1"/>
</dbReference>
<dbReference type="InterPro" id="IPR011973">
    <property type="entry name" value="PaaD"/>
</dbReference>
<keyword evidence="1 3" id="KW-0378">Hydrolase</keyword>
<dbReference type="CDD" id="cd03443">
    <property type="entry name" value="PaaI_thioesterase"/>
    <property type="match status" value="1"/>
</dbReference>
<proteinExistence type="predicted"/>
<evidence type="ECO:0000256" key="1">
    <source>
        <dbReference type="ARBA" id="ARBA00022801"/>
    </source>
</evidence>